<evidence type="ECO:0000313" key="1">
    <source>
        <dbReference type="EMBL" id="MBB5281996.1"/>
    </source>
</evidence>
<sequence>MKDISGKTVSILGCGWLGLPLAEHLLAHPAGFSVKGSTTTPEKLALLASRGIDPHHLSFTPSPQGEHVEAFFESESLVVDIPPRLSKQGEEFHPQQLEHIVRLVEKSPIKNIIYLSSTSVYPALNRLVTEEDVRQPDESASPALVKAEQQMASLRADRHVTILRCGGLMGYDRIPGKYVKGQKNLTTGSVPVNYVHRDDVIALIARILEDNEVTDSTFNVVAPFHPTRREVYEASCAQFGWESPTFLPTAPNESFKIVVGDKVCSSYDFSFRFPNPLHFYYTQAQSVTEPKA</sequence>
<gene>
    <name evidence="1" type="ORF">HNQ92_000117</name>
</gene>
<organism evidence="1 2">
    <name type="scientific">Rhabdobacter roseus</name>
    <dbReference type="NCBI Taxonomy" id="1655419"/>
    <lineage>
        <taxon>Bacteria</taxon>
        <taxon>Pseudomonadati</taxon>
        <taxon>Bacteroidota</taxon>
        <taxon>Cytophagia</taxon>
        <taxon>Cytophagales</taxon>
        <taxon>Cytophagaceae</taxon>
        <taxon>Rhabdobacter</taxon>
    </lineage>
</organism>
<reference evidence="1 2" key="1">
    <citation type="submission" date="2020-08" db="EMBL/GenBank/DDBJ databases">
        <title>Genomic Encyclopedia of Type Strains, Phase IV (KMG-IV): sequencing the most valuable type-strain genomes for metagenomic binning, comparative biology and taxonomic classification.</title>
        <authorList>
            <person name="Goeker M."/>
        </authorList>
    </citation>
    <scope>NUCLEOTIDE SEQUENCE [LARGE SCALE GENOMIC DNA]</scope>
    <source>
        <strain evidence="1 2">DSM 105074</strain>
    </source>
</reference>
<dbReference type="InterPro" id="IPR036291">
    <property type="entry name" value="NAD(P)-bd_dom_sf"/>
</dbReference>
<evidence type="ECO:0000313" key="2">
    <source>
        <dbReference type="Proteomes" id="UP000557307"/>
    </source>
</evidence>
<protein>
    <submittedName>
        <fullName evidence="1">Nucleoside-diphosphate-sugar epimerase</fullName>
    </submittedName>
</protein>
<proteinExistence type="predicted"/>
<dbReference type="AlphaFoldDB" id="A0A840TD35"/>
<name>A0A840TD35_9BACT</name>
<comment type="caution">
    <text evidence="1">The sequence shown here is derived from an EMBL/GenBank/DDBJ whole genome shotgun (WGS) entry which is preliminary data.</text>
</comment>
<accession>A0A840TD35</accession>
<keyword evidence="2" id="KW-1185">Reference proteome</keyword>
<dbReference type="Proteomes" id="UP000557307">
    <property type="component" value="Unassembled WGS sequence"/>
</dbReference>
<dbReference type="SUPFAM" id="SSF51735">
    <property type="entry name" value="NAD(P)-binding Rossmann-fold domains"/>
    <property type="match status" value="1"/>
</dbReference>
<dbReference type="RefSeq" id="WP_184169401.1">
    <property type="nucleotide sequence ID" value="NZ_JACHGF010000001.1"/>
</dbReference>
<dbReference type="Gene3D" id="3.40.50.720">
    <property type="entry name" value="NAD(P)-binding Rossmann-like Domain"/>
    <property type="match status" value="1"/>
</dbReference>
<dbReference type="EMBL" id="JACHGF010000001">
    <property type="protein sequence ID" value="MBB5281996.1"/>
    <property type="molecule type" value="Genomic_DNA"/>
</dbReference>